<protein>
    <recommendedName>
        <fullName evidence="3">Myb-like domain-containing protein</fullName>
    </recommendedName>
</protein>
<evidence type="ECO:0000313" key="1">
    <source>
        <dbReference type="EMBL" id="PKA65176.1"/>
    </source>
</evidence>
<evidence type="ECO:0008006" key="3">
    <source>
        <dbReference type="Google" id="ProtNLM"/>
    </source>
</evidence>
<keyword evidence="2" id="KW-1185">Reference proteome</keyword>
<accession>A0A2I0BBK5</accession>
<dbReference type="PANTHER" id="PTHR14000:SF6">
    <property type="entry name" value="OS02G0631200 PROTEIN"/>
    <property type="match status" value="1"/>
</dbReference>
<name>A0A2I0BBK5_9ASPA</name>
<gene>
    <name evidence="1" type="ORF">AXF42_Ash013297</name>
</gene>
<dbReference type="PANTHER" id="PTHR14000">
    <property type="entry name" value="FINGER CCCH DOMAIN PROTEIN, PUTATIVE (DUF3755)-RELATED"/>
    <property type="match status" value="1"/>
</dbReference>
<dbReference type="OrthoDB" id="19768at2759"/>
<dbReference type="AlphaFoldDB" id="A0A2I0BBK5"/>
<dbReference type="Gene3D" id="1.10.10.60">
    <property type="entry name" value="Homeodomain-like"/>
    <property type="match status" value="1"/>
</dbReference>
<reference evidence="1 2" key="1">
    <citation type="journal article" date="2017" name="Nature">
        <title>The Apostasia genome and the evolution of orchids.</title>
        <authorList>
            <person name="Zhang G.Q."/>
            <person name="Liu K.W."/>
            <person name="Li Z."/>
            <person name="Lohaus R."/>
            <person name="Hsiao Y.Y."/>
            <person name="Niu S.C."/>
            <person name="Wang J.Y."/>
            <person name="Lin Y.C."/>
            <person name="Xu Q."/>
            <person name="Chen L.J."/>
            <person name="Yoshida K."/>
            <person name="Fujiwara S."/>
            <person name="Wang Z.W."/>
            <person name="Zhang Y.Q."/>
            <person name="Mitsuda N."/>
            <person name="Wang M."/>
            <person name="Liu G.H."/>
            <person name="Pecoraro L."/>
            <person name="Huang H.X."/>
            <person name="Xiao X.J."/>
            <person name="Lin M."/>
            <person name="Wu X.Y."/>
            <person name="Wu W.L."/>
            <person name="Chen Y.Y."/>
            <person name="Chang S.B."/>
            <person name="Sakamoto S."/>
            <person name="Ohme-Takagi M."/>
            <person name="Yagi M."/>
            <person name="Zeng S.J."/>
            <person name="Shen C.Y."/>
            <person name="Yeh C.M."/>
            <person name="Luo Y.B."/>
            <person name="Tsai W.C."/>
            <person name="Van de Peer Y."/>
            <person name="Liu Z.J."/>
        </authorList>
    </citation>
    <scope>NUCLEOTIDE SEQUENCE [LARGE SCALE GENOMIC DNA]</scope>
    <source>
        <strain evidence="2">cv. Shenzhen</strain>
        <tissue evidence="1">Stem</tissue>
    </source>
</reference>
<dbReference type="EMBL" id="KZ451896">
    <property type="protein sequence ID" value="PKA65176.1"/>
    <property type="molecule type" value="Genomic_DNA"/>
</dbReference>
<dbReference type="Proteomes" id="UP000236161">
    <property type="component" value="Unassembled WGS sequence"/>
</dbReference>
<proteinExistence type="predicted"/>
<sequence>MKQERSGRAVFLFTKEAKGRAARAERDGHWLGELGKGEATEECEEIGEGSAEFEKPERTWRGEQSSGVVLSSADPNTGLHHGFHPSSRYNRRILSFDIDVANRSAEMASRVICDSTVNYSTARNFLSGSSIVGNSIPGTPFNIGHREIVHGLKHDSGLAAEWTCEEQNLLNEGLIRFAGETRIIKYVKIAALFPNKTVRDVALRMRWLEKHGLAKRHKLEEHYAGRRIVKRNEKLPHSYSSRNVHILHSNSMPYSPMTHPVRGNNSFSCEGSPLDGTAQQLMDDTTKFLSQIATNIESLQNLNVSSNVQLFSSMRYMPGIMSQMPPLPISVNDELLREILPNASQAQELMFGLQAGINVKHEPSGSSLLL</sequence>
<evidence type="ECO:0000313" key="2">
    <source>
        <dbReference type="Proteomes" id="UP000236161"/>
    </source>
</evidence>
<organism evidence="1 2">
    <name type="scientific">Apostasia shenzhenica</name>
    <dbReference type="NCBI Taxonomy" id="1088818"/>
    <lineage>
        <taxon>Eukaryota</taxon>
        <taxon>Viridiplantae</taxon>
        <taxon>Streptophyta</taxon>
        <taxon>Embryophyta</taxon>
        <taxon>Tracheophyta</taxon>
        <taxon>Spermatophyta</taxon>
        <taxon>Magnoliopsida</taxon>
        <taxon>Liliopsida</taxon>
        <taxon>Asparagales</taxon>
        <taxon>Orchidaceae</taxon>
        <taxon>Apostasioideae</taxon>
        <taxon>Apostasia</taxon>
    </lineage>
</organism>